<dbReference type="PANTHER" id="PTHR46231">
    <property type="entry name" value="ANKYRIN REPEAT AND BTB/POZ DOMAIN-CONTAINING PROTEIN 1"/>
    <property type="match status" value="1"/>
</dbReference>
<sequence>FAQLCYACRVGDLDQVEKLVSFHIIDINKTDQWDNSPLTLASLCGHYGVVRFLLNNGAVCDRDTFEGARCIYGALTDQIRDLLIDFNISKSSENVQPFASHISTLKSNKQTNLADLTLIFNDNEKSIKVHKFLLSSRSSFFESQISNLYKLNQDSINLSDFNQNFTYDIFNLIFLDYFYLKPINPVNINYLLNLYLKKNENKNNDLITNSNSFPDIILAAPNYYNNSITFFPAHKSILIRSIIFQAMFNSSFKESLTTTNDNYNHNNIQIIKFNVSNYQIAELVLSHLYYDESNIPIDFASNILLIADFYFLDKLKNLAAISITNNDQTIHLDHLINILKLSWQTKIKRLEEFAAKIIANNLDYFIENHLTKFKQTIYQSAMRIKDREEIDTIELVDDIRYFLGKKYRVVADFDFLTFNGKVDLNDDMKRHQNDLDKISDILKDLNLDA</sequence>
<reference evidence="6" key="1">
    <citation type="submission" date="2016-05" db="EMBL/GenBank/DDBJ databases">
        <title>Comparative genomics of biotechnologically important yeasts.</title>
        <authorList>
            <consortium name="DOE Joint Genome Institute"/>
            <person name="Riley R."/>
            <person name="Haridas S."/>
            <person name="Wolfe K.H."/>
            <person name="Lopes M.R."/>
            <person name="Hittinger C.T."/>
            <person name="Goker M."/>
            <person name="Salamov A."/>
            <person name="Wisecaver J."/>
            <person name="Long T.M."/>
            <person name="Aerts A.L."/>
            <person name="Barry K."/>
            <person name="Choi C."/>
            <person name="Clum A."/>
            <person name="Coughlan A.Y."/>
            <person name="Deshpande S."/>
            <person name="Douglass A.P."/>
            <person name="Hanson S.J."/>
            <person name="Klenk H.-P."/>
            <person name="Labutti K."/>
            <person name="Lapidus A."/>
            <person name="Lindquist E."/>
            <person name="Lipzen A."/>
            <person name="Meier-Kolthoff J.P."/>
            <person name="Ohm R.A."/>
            <person name="Otillar R.P."/>
            <person name="Pangilinan J."/>
            <person name="Peng Y."/>
            <person name="Rokas A."/>
            <person name="Rosa C.A."/>
            <person name="Scheuner C."/>
            <person name="Sibirny A.A."/>
            <person name="Slot J.C."/>
            <person name="Stielow J.B."/>
            <person name="Sun H."/>
            <person name="Kurtzman C.P."/>
            <person name="Blackwell M."/>
            <person name="Grigoriev I.V."/>
            <person name="Jeffries T.W."/>
        </authorList>
    </citation>
    <scope>NUCLEOTIDE SEQUENCE [LARGE SCALE GENOMIC DNA]</scope>
    <source>
        <strain evidence="6">DSM 1968</strain>
    </source>
</reference>
<dbReference type="GO" id="GO:0005737">
    <property type="term" value="C:cytoplasm"/>
    <property type="evidence" value="ECO:0007669"/>
    <property type="project" value="TreeGrafter"/>
</dbReference>
<evidence type="ECO:0000259" key="4">
    <source>
        <dbReference type="PROSITE" id="PS50097"/>
    </source>
</evidence>
<dbReference type="InterPro" id="IPR011333">
    <property type="entry name" value="SKP1/BTB/POZ_sf"/>
</dbReference>
<gene>
    <name evidence="5" type="ORF">ASCRUDRAFT_20848</name>
</gene>
<accession>A0A1D2V952</accession>
<dbReference type="AlphaFoldDB" id="A0A1D2V952"/>
<dbReference type="InterPro" id="IPR036770">
    <property type="entry name" value="Ankyrin_rpt-contain_sf"/>
</dbReference>
<dbReference type="InterPro" id="IPR000210">
    <property type="entry name" value="BTB/POZ_dom"/>
</dbReference>
<dbReference type="EMBL" id="KV454494">
    <property type="protein sequence ID" value="ODV58191.1"/>
    <property type="molecule type" value="Genomic_DNA"/>
</dbReference>
<dbReference type="FunCoup" id="A0A1D2V952">
    <property type="interactions" value="41"/>
</dbReference>
<keyword evidence="2" id="KW-0040">ANK repeat</keyword>
<dbReference type="GO" id="GO:0000151">
    <property type="term" value="C:ubiquitin ligase complex"/>
    <property type="evidence" value="ECO:0007669"/>
    <property type="project" value="TreeGrafter"/>
</dbReference>
<dbReference type="InterPro" id="IPR002110">
    <property type="entry name" value="Ankyrin_rpt"/>
</dbReference>
<dbReference type="InParanoid" id="A0A1D2V952"/>
<proteinExistence type="predicted"/>
<dbReference type="Gene3D" id="3.30.710.10">
    <property type="entry name" value="Potassium Channel Kv1.1, Chain A"/>
    <property type="match status" value="2"/>
</dbReference>
<dbReference type="CDD" id="cd18186">
    <property type="entry name" value="BTB_POZ_ZBTB_KLHL-like"/>
    <property type="match status" value="1"/>
</dbReference>
<organism evidence="5 6">
    <name type="scientific">Ascoidea rubescens DSM 1968</name>
    <dbReference type="NCBI Taxonomy" id="1344418"/>
    <lineage>
        <taxon>Eukaryota</taxon>
        <taxon>Fungi</taxon>
        <taxon>Dikarya</taxon>
        <taxon>Ascomycota</taxon>
        <taxon>Saccharomycotina</taxon>
        <taxon>Saccharomycetes</taxon>
        <taxon>Ascoideaceae</taxon>
        <taxon>Ascoidea</taxon>
    </lineage>
</organism>
<protein>
    <recommendedName>
        <fullName evidence="4">BTB domain-containing protein</fullName>
    </recommendedName>
</protein>
<dbReference type="STRING" id="1344418.A0A1D2V952"/>
<evidence type="ECO:0000313" key="5">
    <source>
        <dbReference type="EMBL" id="ODV58191.1"/>
    </source>
</evidence>
<feature type="non-terminal residue" evidence="5">
    <location>
        <position position="449"/>
    </location>
</feature>
<dbReference type="PROSITE" id="PS50097">
    <property type="entry name" value="BTB"/>
    <property type="match status" value="2"/>
</dbReference>
<dbReference type="Proteomes" id="UP000095038">
    <property type="component" value="Unassembled WGS sequence"/>
</dbReference>
<dbReference type="OrthoDB" id="684045at2759"/>
<feature type="non-terminal residue" evidence="5">
    <location>
        <position position="1"/>
    </location>
</feature>
<dbReference type="SMART" id="SM00225">
    <property type="entry name" value="BTB"/>
    <property type="match status" value="2"/>
</dbReference>
<keyword evidence="1" id="KW-0677">Repeat</keyword>
<dbReference type="RefSeq" id="XP_020044498.1">
    <property type="nucleotide sequence ID" value="XM_020189654.2"/>
</dbReference>
<dbReference type="Pfam" id="PF12796">
    <property type="entry name" value="Ank_2"/>
    <property type="match status" value="1"/>
</dbReference>
<dbReference type="GeneID" id="30963290"/>
<dbReference type="Pfam" id="PF00651">
    <property type="entry name" value="BTB"/>
    <property type="match status" value="2"/>
</dbReference>
<keyword evidence="6" id="KW-1185">Reference proteome</keyword>
<dbReference type="Gene3D" id="1.25.40.20">
    <property type="entry name" value="Ankyrin repeat-containing domain"/>
    <property type="match status" value="1"/>
</dbReference>
<dbReference type="SUPFAM" id="SSF48403">
    <property type="entry name" value="Ankyrin repeat"/>
    <property type="match status" value="1"/>
</dbReference>
<name>A0A1D2V952_9ASCO</name>
<dbReference type="PANTHER" id="PTHR46231:SF1">
    <property type="entry name" value="ANKYRIN REPEAT AND BTB_POZ DOMAIN-CONTAINING PROTEIN 1"/>
    <property type="match status" value="1"/>
</dbReference>
<evidence type="ECO:0000256" key="1">
    <source>
        <dbReference type="ARBA" id="ARBA00022737"/>
    </source>
</evidence>
<evidence type="ECO:0000256" key="3">
    <source>
        <dbReference type="SAM" id="Coils"/>
    </source>
</evidence>
<evidence type="ECO:0000256" key="2">
    <source>
        <dbReference type="ARBA" id="ARBA00023043"/>
    </source>
</evidence>
<dbReference type="InterPro" id="IPR044515">
    <property type="entry name" value="ABTB1"/>
</dbReference>
<evidence type="ECO:0000313" key="6">
    <source>
        <dbReference type="Proteomes" id="UP000095038"/>
    </source>
</evidence>
<keyword evidence="3" id="KW-0175">Coiled coil</keyword>
<dbReference type="SUPFAM" id="SSF54695">
    <property type="entry name" value="POZ domain"/>
    <property type="match status" value="2"/>
</dbReference>
<feature type="domain" description="BTB" evidence="4">
    <location>
        <begin position="114"/>
        <end position="182"/>
    </location>
</feature>
<feature type="coiled-coil region" evidence="3">
    <location>
        <begin position="421"/>
        <end position="448"/>
    </location>
</feature>
<feature type="domain" description="BTB" evidence="4">
    <location>
        <begin position="214"/>
        <end position="297"/>
    </location>
</feature>